<dbReference type="EMBL" id="JXJN01024466">
    <property type="status" value="NOT_ANNOTATED_CDS"/>
    <property type="molecule type" value="Genomic_DNA"/>
</dbReference>
<dbReference type="AlphaFoldDB" id="A0A1B0C2B9"/>
<name>A0A1B0C2B9_9MUSC</name>
<reference evidence="1" key="2">
    <citation type="submission" date="2020-05" db="UniProtKB">
        <authorList>
            <consortium name="EnsemblMetazoa"/>
        </authorList>
    </citation>
    <scope>IDENTIFICATION</scope>
    <source>
        <strain evidence="1">IAEA</strain>
    </source>
</reference>
<protein>
    <submittedName>
        <fullName evidence="1">Uncharacterized protein</fullName>
    </submittedName>
</protein>
<evidence type="ECO:0000313" key="2">
    <source>
        <dbReference type="Proteomes" id="UP000092460"/>
    </source>
</evidence>
<dbReference type="EnsemblMetazoa" id="GPPI047249-RA">
    <property type="protein sequence ID" value="GPPI047249-PA"/>
    <property type="gene ID" value="GPPI047249"/>
</dbReference>
<dbReference type="VEuPathDB" id="VectorBase:GPPI047249"/>
<dbReference type="Proteomes" id="UP000092460">
    <property type="component" value="Unassembled WGS sequence"/>
</dbReference>
<sequence>MGLVRYFMYAMLLINGLLHTRIKTFPYVGGTAVPYRDQVSSIKTTVSLATARHFLTKIRIIVDMRLIAGQEPHGQRGTNTSPQYLMLIENIQFINILNVGVCCSVHSN</sequence>
<reference evidence="2" key="1">
    <citation type="submission" date="2015-01" db="EMBL/GenBank/DDBJ databases">
        <authorList>
            <person name="Aksoy S."/>
            <person name="Warren W."/>
            <person name="Wilson R.K."/>
        </authorList>
    </citation>
    <scope>NUCLEOTIDE SEQUENCE [LARGE SCALE GENOMIC DNA]</scope>
    <source>
        <strain evidence="2">IAEA</strain>
    </source>
</reference>
<accession>A0A1B0C2B9</accession>
<keyword evidence="2" id="KW-1185">Reference proteome</keyword>
<evidence type="ECO:0000313" key="1">
    <source>
        <dbReference type="EnsemblMetazoa" id="GPPI047249-PA"/>
    </source>
</evidence>
<dbReference type="EMBL" id="JXJN01024467">
    <property type="status" value="NOT_ANNOTATED_CDS"/>
    <property type="molecule type" value="Genomic_DNA"/>
</dbReference>
<proteinExistence type="predicted"/>
<organism evidence="1 2">
    <name type="scientific">Glossina palpalis gambiensis</name>
    <dbReference type="NCBI Taxonomy" id="67801"/>
    <lineage>
        <taxon>Eukaryota</taxon>
        <taxon>Metazoa</taxon>
        <taxon>Ecdysozoa</taxon>
        <taxon>Arthropoda</taxon>
        <taxon>Hexapoda</taxon>
        <taxon>Insecta</taxon>
        <taxon>Pterygota</taxon>
        <taxon>Neoptera</taxon>
        <taxon>Endopterygota</taxon>
        <taxon>Diptera</taxon>
        <taxon>Brachycera</taxon>
        <taxon>Muscomorpha</taxon>
        <taxon>Hippoboscoidea</taxon>
        <taxon>Glossinidae</taxon>
        <taxon>Glossina</taxon>
    </lineage>
</organism>